<sequence length="87" mass="9689">MLESRIIRPNVDDLLNQRDQIHSSFTTMRTVANSTATINGGSSSSSRTRTDDISIDSQSEDGSLDGKDKSNKKKWFNLNLGRSDKKL</sequence>
<reference evidence="2 3" key="2">
    <citation type="journal article" date="2017" name="Nature">
        <title>The Apostasia genome and the evolution of orchids.</title>
        <authorList>
            <person name="Zhang G.Q."/>
            <person name="Liu K.W."/>
            <person name="Li Z."/>
            <person name="Lohaus R."/>
            <person name="Hsiao Y.Y."/>
            <person name="Niu S.C."/>
            <person name="Wang J.Y."/>
            <person name="Lin Y.C."/>
            <person name="Xu Q."/>
            <person name="Chen L.J."/>
            <person name="Yoshida K."/>
            <person name="Fujiwara S."/>
            <person name="Wang Z.W."/>
            <person name="Zhang Y.Q."/>
            <person name="Mitsuda N."/>
            <person name="Wang M."/>
            <person name="Liu G.H."/>
            <person name="Pecoraro L."/>
            <person name="Huang H.X."/>
            <person name="Xiao X.J."/>
            <person name="Lin M."/>
            <person name="Wu X.Y."/>
            <person name="Wu W.L."/>
            <person name="Chen Y.Y."/>
            <person name="Chang S.B."/>
            <person name="Sakamoto S."/>
            <person name="Ohme-Takagi M."/>
            <person name="Yagi M."/>
            <person name="Zeng S.J."/>
            <person name="Shen C.Y."/>
            <person name="Yeh C.M."/>
            <person name="Luo Y.B."/>
            <person name="Tsai W.C."/>
            <person name="Van de Peer Y."/>
            <person name="Liu Z.J."/>
        </authorList>
    </citation>
    <scope>NUCLEOTIDE SEQUENCE [LARGE SCALE GENOMIC DNA]</scope>
    <source>
        <tissue evidence="2">The whole plant</tissue>
    </source>
</reference>
<dbReference type="AlphaFoldDB" id="A0A2I0WAF5"/>
<reference evidence="2 3" key="1">
    <citation type="journal article" date="2016" name="Sci. Rep.">
        <title>The Dendrobium catenatum Lindl. genome sequence provides insights into polysaccharide synthase, floral development and adaptive evolution.</title>
        <authorList>
            <person name="Zhang G.Q."/>
            <person name="Xu Q."/>
            <person name="Bian C."/>
            <person name="Tsai W.C."/>
            <person name="Yeh C.M."/>
            <person name="Liu K.W."/>
            <person name="Yoshida K."/>
            <person name="Zhang L.S."/>
            <person name="Chang S.B."/>
            <person name="Chen F."/>
            <person name="Shi Y."/>
            <person name="Su Y.Y."/>
            <person name="Zhang Y.Q."/>
            <person name="Chen L.J."/>
            <person name="Yin Y."/>
            <person name="Lin M."/>
            <person name="Huang H."/>
            <person name="Deng H."/>
            <person name="Wang Z.W."/>
            <person name="Zhu S.L."/>
            <person name="Zhao X."/>
            <person name="Deng C."/>
            <person name="Niu S.C."/>
            <person name="Huang J."/>
            <person name="Wang M."/>
            <person name="Liu G.H."/>
            <person name="Yang H.J."/>
            <person name="Xiao X.J."/>
            <person name="Hsiao Y.Y."/>
            <person name="Wu W.L."/>
            <person name="Chen Y.Y."/>
            <person name="Mitsuda N."/>
            <person name="Ohme-Takagi M."/>
            <person name="Luo Y.B."/>
            <person name="Van de Peer Y."/>
            <person name="Liu Z.J."/>
        </authorList>
    </citation>
    <scope>NUCLEOTIDE SEQUENCE [LARGE SCALE GENOMIC DNA]</scope>
    <source>
        <tissue evidence="2">The whole plant</tissue>
    </source>
</reference>
<evidence type="ECO:0000256" key="1">
    <source>
        <dbReference type="SAM" id="MobiDB-lite"/>
    </source>
</evidence>
<protein>
    <submittedName>
        <fullName evidence="2">Chaperone protein dnaJ 15</fullName>
    </submittedName>
</protein>
<accession>A0A2I0WAF5</accession>
<evidence type="ECO:0000313" key="3">
    <source>
        <dbReference type="Proteomes" id="UP000233837"/>
    </source>
</evidence>
<name>A0A2I0WAF5_9ASPA</name>
<dbReference type="Proteomes" id="UP000233837">
    <property type="component" value="Unassembled WGS sequence"/>
</dbReference>
<feature type="compositionally biased region" description="Polar residues" evidence="1">
    <location>
        <begin position="27"/>
        <end position="41"/>
    </location>
</feature>
<dbReference type="STRING" id="906689.A0A2I0WAF5"/>
<proteinExistence type="predicted"/>
<organism evidence="2 3">
    <name type="scientific">Dendrobium catenatum</name>
    <dbReference type="NCBI Taxonomy" id="906689"/>
    <lineage>
        <taxon>Eukaryota</taxon>
        <taxon>Viridiplantae</taxon>
        <taxon>Streptophyta</taxon>
        <taxon>Embryophyta</taxon>
        <taxon>Tracheophyta</taxon>
        <taxon>Spermatophyta</taxon>
        <taxon>Magnoliopsida</taxon>
        <taxon>Liliopsida</taxon>
        <taxon>Asparagales</taxon>
        <taxon>Orchidaceae</taxon>
        <taxon>Epidendroideae</taxon>
        <taxon>Malaxideae</taxon>
        <taxon>Dendrobiinae</taxon>
        <taxon>Dendrobium</taxon>
    </lineage>
</organism>
<dbReference type="EMBL" id="KZ502814">
    <property type="protein sequence ID" value="PKU72637.1"/>
    <property type="molecule type" value="Genomic_DNA"/>
</dbReference>
<evidence type="ECO:0000313" key="2">
    <source>
        <dbReference type="EMBL" id="PKU72637.1"/>
    </source>
</evidence>
<feature type="region of interest" description="Disordered" evidence="1">
    <location>
        <begin position="27"/>
        <end position="71"/>
    </location>
</feature>
<gene>
    <name evidence="2" type="primary">ATJ15</name>
    <name evidence="2" type="ORF">MA16_Dca010207</name>
</gene>
<keyword evidence="3" id="KW-1185">Reference proteome</keyword>